<organism evidence="4 5">
    <name type="scientific">Sphingomonas swuensis</name>
    <dbReference type="NCBI Taxonomy" id="977800"/>
    <lineage>
        <taxon>Bacteria</taxon>
        <taxon>Pseudomonadati</taxon>
        <taxon>Pseudomonadota</taxon>
        <taxon>Alphaproteobacteria</taxon>
        <taxon>Sphingomonadales</taxon>
        <taxon>Sphingomonadaceae</taxon>
        <taxon>Sphingomonas</taxon>
    </lineage>
</organism>
<feature type="domain" description="TonB C-terminal" evidence="3">
    <location>
        <begin position="189"/>
        <end position="249"/>
    </location>
</feature>
<dbReference type="EMBL" id="BAABBQ010000001">
    <property type="protein sequence ID" value="GAA4011751.1"/>
    <property type="molecule type" value="Genomic_DNA"/>
</dbReference>
<dbReference type="Gene3D" id="3.30.1150.10">
    <property type="match status" value="1"/>
</dbReference>
<gene>
    <name evidence="4" type="ORF">GCM10022280_06810</name>
</gene>
<evidence type="ECO:0000259" key="3">
    <source>
        <dbReference type="Pfam" id="PF03544"/>
    </source>
</evidence>
<dbReference type="Proteomes" id="UP001500235">
    <property type="component" value="Unassembled WGS sequence"/>
</dbReference>
<evidence type="ECO:0000313" key="4">
    <source>
        <dbReference type="EMBL" id="GAA4011751.1"/>
    </source>
</evidence>
<feature type="compositionally biased region" description="Low complexity" evidence="1">
    <location>
        <begin position="114"/>
        <end position="132"/>
    </location>
</feature>
<evidence type="ECO:0000313" key="5">
    <source>
        <dbReference type="Proteomes" id="UP001500235"/>
    </source>
</evidence>
<evidence type="ECO:0000256" key="1">
    <source>
        <dbReference type="SAM" id="MobiDB-lite"/>
    </source>
</evidence>
<dbReference type="RefSeq" id="WP_344705986.1">
    <property type="nucleotide sequence ID" value="NZ_BAABBQ010000001.1"/>
</dbReference>
<proteinExistence type="predicted"/>
<evidence type="ECO:0000256" key="2">
    <source>
        <dbReference type="SAM" id="Phobius"/>
    </source>
</evidence>
<reference evidence="5" key="1">
    <citation type="journal article" date="2019" name="Int. J. Syst. Evol. Microbiol.">
        <title>The Global Catalogue of Microorganisms (GCM) 10K type strain sequencing project: providing services to taxonomists for standard genome sequencing and annotation.</title>
        <authorList>
            <consortium name="The Broad Institute Genomics Platform"/>
            <consortium name="The Broad Institute Genome Sequencing Center for Infectious Disease"/>
            <person name="Wu L."/>
            <person name="Ma J."/>
        </authorList>
    </citation>
    <scope>NUCLEOTIDE SEQUENCE [LARGE SCALE GENOMIC DNA]</scope>
    <source>
        <strain evidence="5">JCM 17563</strain>
    </source>
</reference>
<keyword evidence="2" id="KW-0472">Membrane</keyword>
<feature type="compositionally biased region" description="Gly residues" evidence="1">
    <location>
        <begin position="133"/>
        <end position="162"/>
    </location>
</feature>
<keyword evidence="2" id="KW-1133">Transmembrane helix</keyword>
<name>A0ABP7SH77_9SPHN</name>
<feature type="region of interest" description="Disordered" evidence="1">
    <location>
        <begin position="47"/>
        <end position="165"/>
    </location>
</feature>
<dbReference type="Pfam" id="PF03544">
    <property type="entry name" value="TonB_C"/>
    <property type="match status" value="1"/>
</dbReference>
<keyword evidence="2" id="KW-0812">Transmembrane</keyword>
<dbReference type="SUPFAM" id="SSF74653">
    <property type="entry name" value="TolA/TonB C-terminal domain"/>
    <property type="match status" value="1"/>
</dbReference>
<accession>A0ABP7SH77</accession>
<dbReference type="InterPro" id="IPR037682">
    <property type="entry name" value="TonB_C"/>
</dbReference>
<feature type="transmembrane region" description="Helical" evidence="2">
    <location>
        <begin position="12"/>
        <end position="31"/>
    </location>
</feature>
<protein>
    <recommendedName>
        <fullName evidence="3">TonB C-terminal domain-containing protein</fullName>
    </recommendedName>
</protein>
<sequence length="262" mass="26780">MQRRPLATPADRARSAVIVAAVHVALGYALLTGLGVTPVPTLPEPPLPLFDLAPEPEPEPPAIPMVPEKAPTPTERPKDPEGAAAPPALKNTPTEVVAPPPKVELPVPPPLPASPIAGTGSAASPGAAEVPGPGTGRGGVGDGLGSGRSGTGTGGGGGGGLPASGPFYRSGEIEIRDAPPRLVLDRSRRVGFRLLVGRDGRTLDCQITASSGIGELDDATCAAARRRLRWRPAIDSAGRVVEAWAPGNFVWHPAPLAEEYRD</sequence>
<comment type="caution">
    <text evidence="4">The sequence shown here is derived from an EMBL/GenBank/DDBJ whole genome shotgun (WGS) entry which is preliminary data.</text>
</comment>
<feature type="compositionally biased region" description="Pro residues" evidence="1">
    <location>
        <begin position="98"/>
        <end position="113"/>
    </location>
</feature>
<keyword evidence="5" id="KW-1185">Reference proteome</keyword>